<evidence type="ECO:0000256" key="2">
    <source>
        <dbReference type="SAM" id="Phobius"/>
    </source>
</evidence>
<evidence type="ECO:0000313" key="3">
    <source>
        <dbReference type="EMBL" id="KAF4449061.1"/>
    </source>
</evidence>
<name>A0A8H4KFB2_9HYPO</name>
<feature type="transmembrane region" description="Helical" evidence="2">
    <location>
        <begin position="144"/>
        <end position="169"/>
    </location>
</feature>
<proteinExistence type="predicted"/>
<reference evidence="3" key="1">
    <citation type="submission" date="2020-01" db="EMBL/GenBank/DDBJ databases">
        <title>Identification and distribution of gene clusters putatively required for synthesis of sphingolipid metabolism inhibitors in phylogenetically diverse species of the filamentous fungus Fusarium.</title>
        <authorList>
            <person name="Kim H.-S."/>
            <person name="Busman M."/>
            <person name="Brown D.W."/>
            <person name="Divon H."/>
            <person name="Uhlig S."/>
            <person name="Proctor R.H."/>
        </authorList>
    </citation>
    <scope>NUCLEOTIDE SEQUENCE</scope>
    <source>
        <strain evidence="3">NRRL 53441</strain>
    </source>
</reference>
<dbReference type="Proteomes" id="UP000605986">
    <property type="component" value="Unassembled WGS sequence"/>
</dbReference>
<accession>A0A8H4KFB2</accession>
<keyword evidence="2" id="KW-0812">Transmembrane</keyword>
<sequence>MAFYTLDKVMIAHAAMVILTAWLPSIIVFFCSLFVRSRKDPARTGFTYFKFALFLFSGFAFFDVCSYALSIAYNRIHRDSYLESGLTKIDVKSLSVASAVCSLLAGLYTNITDILIMIALLRLSTGVVIAQSGHAGPIGKILRFTSYIAATILLALVLASFGLRIRFIYEYYYNDVDIGVDSLKKMRQILFAFDVLIFVISLGVVARAVMVKKQPAAEKTLVWASNMLIVASVFWLLHTTFNMASLAAWSNLSDPLHDPEYKYAYYILDVVFSIWPQFLVLIMVFFMGLRPYKKNGIWSKQEEKVQGPATPWGYGSNDPQIQGAVPPIAQQQPYVQQQPYPQQPYPQQPQQSMPQGWNPQQQQQAGYYAPQQQQYAPYPAASPVSNPRSPPPHEEALGLNHQADGTPPQMAPQPYSEKHA</sequence>
<feature type="transmembrane region" description="Helical" evidence="2">
    <location>
        <begin position="189"/>
        <end position="209"/>
    </location>
</feature>
<comment type="caution">
    <text evidence="3">The sequence shown here is derived from an EMBL/GenBank/DDBJ whole genome shotgun (WGS) entry which is preliminary data.</text>
</comment>
<dbReference type="OrthoDB" id="5217806at2759"/>
<protein>
    <submittedName>
        <fullName evidence="3">Uncharacterized protein</fullName>
    </submittedName>
</protein>
<gene>
    <name evidence="3" type="ORF">F53441_7605</name>
</gene>
<dbReference type="EMBL" id="JAADJG010000308">
    <property type="protein sequence ID" value="KAF4449061.1"/>
    <property type="molecule type" value="Genomic_DNA"/>
</dbReference>
<feature type="region of interest" description="Disordered" evidence="1">
    <location>
        <begin position="336"/>
        <end position="420"/>
    </location>
</feature>
<keyword evidence="2" id="KW-1133">Transmembrane helix</keyword>
<feature type="transmembrane region" description="Helical" evidence="2">
    <location>
        <begin position="12"/>
        <end position="35"/>
    </location>
</feature>
<keyword evidence="2" id="KW-0472">Membrane</keyword>
<feature type="transmembrane region" description="Helical" evidence="2">
    <location>
        <begin position="221"/>
        <end position="243"/>
    </location>
</feature>
<feature type="compositionally biased region" description="Low complexity" evidence="1">
    <location>
        <begin position="348"/>
        <end position="381"/>
    </location>
</feature>
<feature type="transmembrane region" description="Helical" evidence="2">
    <location>
        <begin position="263"/>
        <end position="289"/>
    </location>
</feature>
<evidence type="ECO:0000256" key="1">
    <source>
        <dbReference type="SAM" id="MobiDB-lite"/>
    </source>
</evidence>
<dbReference type="AlphaFoldDB" id="A0A8H4KFB2"/>
<keyword evidence="4" id="KW-1185">Reference proteome</keyword>
<feature type="transmembrane region" description="Helical" evidence="2">
    <location>
        <begin position="47"/>
        <end position="73"/>
    </location>
</feature>
<feature type="transmembrane region" description="Helical" evidence="2">
    <location>
        <begin position="93"/>
        <end position="123"/>
    </location>
</feature>
<evidence type="ECO:0000313" key="4">
    <source>
        <dbReference type="Proteomes" id="UP000605986"/>
    </source>
</evidence>
<organism evidence="3 4">
    <name type="scientific">Fusarium austroafricanum</name>
    <dbReference type="NCBI Taxonomy" id="2364996"/>
    <lineage>
        <taxon>Eukaryota</taxon>
        <taxon>Fungi</taxon>
        <taxon>Dikarya</taxon>
        <taxon>Ascomycota</taxon>
        <taxon>Pezizomycotina</taxon>
        <taxon>Sordariomycetes</taxon>
        <taxon>Hypocreomycetidae</taxon>
        <taxon>Hypocreales</taxon>
        <taxon>Nectriaceae</taxon>
        <taxon>Fusarium</taxon>
        <taxon>Fusarium concolor species complex</taxon>
    </lineage>
</organism>